<dbReference type="EMBL" id="CP025611">
    <property type="protein sequence ID" value="AUN30837.1"/>
    <property type="molecule type" value="Genomic_DNA"/>
</dbReference>
<evidence type="ECO:0000313" key="1">
    <source>
        <dbReference type="EMBL" id="AUN30837.1"/>
    </source>
</evidence>
<dbReference type="InterPro" id="IPR001789">
    <property type="entry name" value="Sig_transdc_resp-reg_receiver"/>
</dbReference>
<dbReference type="GO" id="GO:0032993">
    <property type="term" value="C:protein-DNA complex"/>
    <property type="evidence" value="ECO:0007669"/>
    <property type="project" value="TreeGrafter"/>
</dbReference>
<dbReference type="GO" id="GO:0005829">
    <property type="term" value="C:cytosol"/>
    <property type="evidence" value="ECO:0007669"/>
    <property type="project" value="TreeGrafter"/>
</dbReference>
<dbReference type="Pfam" id="PF00072">
    <property type="entry name" value="Response_reg"/>
    <property type="match status" value="1"/>
</dbReference>
<gene>
    <name evidence="1" type="ORF">C0V82_11750</name>
</gene>
<dbReference type="Proteomes" id="UP000234752">
    <property type="component" value="Chromosome eg_1"/>
</dbReference>
<dbReference type="SMART" id="SM00862">
    <property type="entry name" value="Trans_reg_C"/>
    <property type="match status" value="1"/>
</dbReference>
<dbReference type="SMART" id="SM00448">
    <property type="entry name" value="REC"/>
    <property type="match status" value="1"/>
</dbReference>
<dbReference type="Gene3D" id="6.10.250.690">
    <property type="match status" value="1"/>
</dbReference>
<dbReference type="InterPro" id="IPR039420">
    <property type="entry name" value="WalR-like"/>
</dbReference>
<dbReference type="PROSITE" id="PS51755">
    <property type="entry name" value="OMPR_PHOB"/>
    <property type="match status" value="1"/>
</dbReference>
<dbReference type="SUPFAM" id="SSF52172">
    <property type="entry name" value="CheY-like"/>
    <property type="match status" value="1"/>
</dbReference>
<organism evidence="1 2">
    <name type="scientific">Niveispirillum cyanobacteriorum</name>
    <dbReference type="NCBI Taxonomy" id="1612173"/>
    <lineage>
        <taxon>Bacteria</taxon>
        <taxon>Pseudomonadati</taxon>
        <taxon>Pseudomonadota</taxon>
        <taxon>Alphaproteobacteria</taxon>
        <taxon>Rhodospirillales</taxon>
        <taxon>Azospirillaceae</taxon>
        <taxon>Niveispirillum</taxon>
    </lineage>
</organism>
<dbReference type="InterPro" id="IPR001867">
    <property type="entry name" value="OmpR/PhoB-type_DNA-bd"/>
</dbReference>
<dbReference type="RefSeq" id="WP_102112508.1">
    <property type="nucleotide sequence ID" value="NZ_BMGN01000008.1"/>
</dbReference>
<keyword evidence="2" id="KW-1185">Reference proteome</keyword>
<keyword evidence="1" id="KW-0238">DNA-binding</keyword>
<dbReference type="OrthoDB" id="9802426at2"/>
<dbReference type="Gene3D" id="1.10.10.10">
    <property type="entry name" value="Winged helix-like DNA-binding domain superfamily/Winged helix DNA-binding domain"/>
    <property type="match status" value="1"/>
</dbReference>
<dbReference type="InterPro" id="IPR036388">
    <property type="entry name" value="WH-like_DNA-bd_sf"/>
</dbReference>
<dbReference type="PANTHER" id="PTHR48111:SF50">
    <property type="entry name" value="KDP OPERON TRANSCRIPTIONAL REGULATORY PROTEIN KDPE"/>
    <property type="match status" value="1"/>
</dbReference>
<dbReference type="KEGG" id="ncb:C0V82_11750"/>
<dbReference type="PROSITE" id="PS50110">
    <property type="entry name" value="RESPONSE_REGULATORY"/>
    <property type="match status" value="1"/>
</dbReference>
<proteinExistence type="predicted"/>
<dbReference type="CDD" id="cd00383">
    <property type="entry name" value="trans_reg_C"/>
    <property type="match status" value="1"/>
</dbReference>
<dbReference type="PANTHER" id="PTHR48111">
    <property type="entry name" value="REGULATOR OF RPOS"/>
    <property type="match status" value="1"/>
</dbReference>
<dbReference type="AlphaFoldDB" id="A0A2K9NCN4"/>
<name>A0A2K9NCN4_9PROT</name>
<accession>A0A2K9NCN4</accession>
<dbReference type="GO" id="GO:0006355">
    <property type="term" value="P:regulation of DNA-templated transcription"/>
    <property type="evidence" value="ECO:0007669"/>
    <property type="project" value="InterPro"/>
</dbReference>
<dbReference type="InterPro" id="IPR011006">
    <property type="entry name" value="CheY-like_superfamily"/>
</dbReference>
<dbReference type="GO" id="GO:0000976">
    <property type="term" value="F:transcription cis-regulatory region binding"/>
    <property type="evidence" value="ECO:0007669"/>
    <property type="project" value="TreeGrafter"/>
</dbReference>
<dbReference type="Gene3D" id="3.40.50.2300">
    <property type="match status" value="1"/>
</dbReference>
<reference evidence="1 2" key="1">
    <citation type="submission" date="2017-12" db="EMBL/GenBank/DDBJ databases">
        <title>Genomes of bacteria within cyanobacterial aggregates.</title>
        <authorList>
            <person name="Cai H."/>
        </authorList>
    </citation>
    <scope>NUCLEOTIDE SEQUENCE [LARGE SCALE GENOMIC DNA]</scope>
    <source>
        <strain evidence="1 2">TH16</strain>
    </source>
</reference>
<dbReference type="GO" id="GO:0000156">
    <property type="term" value="F:phosphorelay response regulator activity"/>
    <property type="evidence" value="ECO:0007669"/>
    <property type="project" value="TreeGrafter"/>
</dbReference>
<protein>
    <submittedName>
        <fullName evidence="1">DNA-binding response regulator</fullName>
    </submittedName>
</protein>
<sequence>MTRPHRILVVEDEVAIRRLLKTIITPEGWEMVEATSASQALILARQSLPELILLDLGLPDMDGLDLIPTLKRERPVPLIVLSSRDREQDKILALDLGADDYVTKPFGAGELMARIRAAQRHAIQQVGGRPLLRIRDLEIDMVNRHVQKASKRLHLSPTEFDLLRLLAQHAGRILTHAQILKEVWGPAKADEVQYLRVYIRQLRQKIEDDPNAPVFVQTEPGIGYRFADSQDMP</sequence>
<dbReference type="Pfam" id="PF00486">
    <property type="entry name" value="Trans_reg_C"/>
    <property type="match status" value="1"/>
</dbReference>
<evidence type="ECO:0000313" key="2">
    <source>
        <dbReference type="Proteomes" id="UP000234752"/>
    </source>
</evidence>